<gene>
    <name evidence="2" type="ORF">ElyMa_005158100</name>
</gene>
<keyword evidence="3" id="KW-1185">Reference proteome</keyword>
<feature type="region of interest" description="Disordered" evidence="1">
    <location>
        <begin position="452"/>
        <end position="484"/>
    </location>
</feature>
<feature type="region of interest" description="Disordered" evidence="1">
    <location>
        <begin position="372"/>
        <end position="392"/>
    </location>
</feature>
<evidence type="ECO:0000313" key="2">
    <source>
        <dbReference type="EMBL" id="GFS24464.1"/>
    </source>
</evidence>
<evidence type="ECO:0000256" key="1">
    <source>
        <dbReference type="SAM" id="MobiDB-lite"/>
    </source>
</evidence>
<dbReference type="Proteomes" id="UP000762676">
    <property type="component" value="Unassembled WGS sequence"/>
</dbReference>
<proteinExistence type="predicted"/>
<sequence>MTENQSPWLSTKNPPKQNPNSKRYKMAKGPLSRQQPPLQMTSGHGNFLSRLTQNSPPPVQLKLARKQSTLMDFFGSSGKNSRLPDGLLQMKRSLAFGNVKESKGTATDDPRHIPVAKKNQHQHSHDIRLVSDSPLEKPTYPLQPSSEVVTVIESNDSSGMLTQKNNHCSISLSESKPSTVSIHSRTSPLREIQVTDLMEPSSCSPASSYTQFHHGELYSPHCSPGQSSFVGALRLLSPNNDNQSESLLFETSDQSSYPQKKPAAKYLKYSLETDSMNSQTLSAKANQRAEDTAEQTLDFSASYDIGKTARPTNHFMCILGNDTDNKLKTQPSFNSEILAGLDVCHRGPKTQVHDLSSENDSFCDSELNMNASKKGRNLSSYPDKKSTDSDVSPNVFVSARTESSSAGTIKGNCVRVQTESENTEYHQTDNNRVEADNCDTFDLDSQVLYQSEDSVPSDSADQTNLNTESQTPSFTQDSQSLRFSESSNFEETGGAGFLSSSTLDEICDDKAGRLQYLKAKHMKEMETLTFTQSQTFSL</sequence>
<name>A0AAV4JNX9_9GAST</name>
<dbReference type="EMBL" id="BMAT01010336">
    <property type="protein sequence ID" value="GFS24464.1"/>
    <property type="molecule type" value="Genomic_DNA"/>
</dbReference>
<reference evidence="2 3" key="1">
    <citation type="journal article" date="2021" name="Elife">
        <title>Chloroplast acquisition without the gene transfer in kleptoplastic sea slugs, Plakobranchus ocellatus.</title>
        <authorList>
            <person name="Maeda T."/>
            <person name="Takahashi S."/>
            <person name="Yoshida T."/>
            <person name="Shimamura S."/>
            <person name="Takaki Y."/>
            <person name="Nagai Y."/>
            <person name="Toyoda A."/>
            <person name="Suzuki Y."/>
            <person name="Arimoto A."/>
            <person name="Ishii H."/>
            <person name="Satoh N."/>
            <person name="Nishiyama T."/>
            <person name="Hasebe M."/>
            <person name="Maruyama T."/>
            <person name="Minagawa J."/>
            <person name="Obokata J."/>
            <person name="Shigenobu S."/>
        </authorList>
    </citation>
    <scope>NUCLEOTIDE SEQUENCE [LARGE SCALE GENOMIC DNA]</scope>
</reference>
<comment type="caution">
    <text evidence="2">The sequence shown here is derived from an EMBL/GenBank/DDBJ whole genome shotgun (WGS) entry which is preliminary data.</text>
</comment>
<dbReference type="AlphaFoldDB" id="A0AAV4JNX9"/>
<accession>A0AAV4JNX9</accession>
<feature type="region of interest" description="Disordered" evidence="1">
    <location>
        <begin position="1"/>
        <end position="44"/>
    </location>
</feature>
<evidence type="ECO:0000313" key="3">
    <source>
        <dbReference type="Proteomes" id="UP000762676"/>
    </source>
</evidence>
<feature type="compositionally biased region" description="Polar residues" evidence="1">
    <location>
        <begin position="32"/>
        <end position="44"/>
    </location>
</feature>
<organism evidence="2 3">
    <name type="scientific">Elysia marginata</name>
    <dbReference type="NCBI Taxonomy" id="1093978"/>
    <lineage>
        <taxon>Eukaryota</taxon>
        <taxon>Metazoa</taxon>
        <taxon>Spiralia</taxon>
        <taxon>Lophotrochozoa</taxon>
        <taxon>Mollusca</taxon>
        <taxon>Gastropoda</taxon>
        <taxon>Heterobranchia</taxon>
        <taxon>Euthyneura</taxon>
        <taxon>Panpulmonata</taxon>
        <taxon>Sacoglossa</taxon>
        <taxon>Placobranchoidea</taxon>
        <taxon>Plakobranchidae</taxon>
        <taxon>Elysia</taxon>
    </lineage>
</organism>
<feature type="compositionally biased region" description="Polar residues" evidence="1">
    <location>
        <begin position="1"/>
        <end position="21"/>
    </location>
</feature>
<protein>
    <submittedName>
        <fullName evidence="2">Uncharacterized protein</fullName>
    </submittedName>
</protein>